<feature type="domain" description="DinB-like" evidence="1">
    <location>
        <begin position="32"/>
        <end position="183"/>
    </location>
</feature>
<reference evidence="3" key="1">
    <citation type="submission" date="2021-03" db="EMBL/GenBank/DDBJ databases">
        <title>Assistant Professor.</title>
        <authorList>
            <person name="Huq M.A."/>
        </authorList>
    </citation>
    <scope>NUCLEOTIDE SEQUENCE [LARGE SCALE GENOMIC DNA]</scope>
    <source>
        <strain evidence="3">MAH-28</strain>
    </source>
</reference>
<dbReference type="Proteomes" id="UP000679126">
    <property type="component" value="Unassembled WGS sequence"/>
</dbReference>
<evidence type="ECO:0000313" key="2">
    <source>
        <dbReference type="EMBL" id="MBO9152665.1"/>
    </source>
</evidence>
<dbReference type="InterPro" id="IPR034660">
    <property type="entry name" value="DinB/YfiT-like"/>
</dbReference>
<dbReference type="InterPro" id="IPR024775">
    <property type="entry name" value="DinB-like"/>
</dbReference>
<dbReference type="Gene3D" id="1.20.120.450">
    <property type="entry name" value="dinb family like domain"/>
    <property type="match status" value="1"/>
</dbReference>
<evidence type="ECO:0000259" key="1">
    <source>
        <dbReference type="Pfam" id="PF12867"/>
    </source>
</evidence>
<sequence>MPVFQAAALLQNLRNDVKGLLSAFNTQIVTQSNAVLLQQPAPGSWSAAQCLDHLNGYGNFYLPALEQAINKAVHNQWNATPEFRSGWLGNYFTNLMQPKPDGALKSKMNAPKGHRPAPQLDAPAILAEFISQQEKMLALLQRAEKVNITRMRVPTSLSSLLKLNAGDTFRFLIAHQQRHMLQALRAVHSASGGNQTAVTMQYLEEQVR</sequence>
<comment type="caution">
    <text evidence="2">The sequence shown here is derived from an EMBL/GenBank/DDBJ whole genome shotgun (WGS) entry which is preliminary data.</text>
</comment>
<protein>
    <submittedName>
        <fullName evidence="2">DinB family protein</fullName>
    </submittedName>
</protein>
<dbReference type="Pfam" id="PF12867">
    <property type="entry name" value="DinB_2"/>
    <property type="match status" value="1"/>
</dbReference>
<dbReference type="EMBL" id="JAGHKP010000002">
    <property type="protein sequence ID" value="MBO9152665.1"/>
    <property type="molecule type" value="Genomic_DNA"/>
</dbReference>
<proteinExistence type="predicted"/>
<keyword evidence="3" id="KW-1185">Reference proteome</keyword>
<dbReference type="SUPFAM" id="SSF109854">
    <property type="entry name" value="DinB/YfiT-like putative metalloenzymes"/>
    <property type="match status" value="1"/>
</dbReference>
<organism evidence="2 3">
    <name type="scientific">Chitinophaga chungangae</name>
    <dbReference type="NCBI Taxonomy" id="2821488"/>
    <lineage>
        <taxon>Bacteria</taxon>
        <taxon>Pseudomonadati</taxon>
        <taxon>Bacteroidota</taxon>
        <taxon>Chitinophagia</taxon>
        <taxon>Chitinophagales</taxon>
        <taxon>Chitinophagaceae</taxon>
        <taxon>Chitinophaga</taxon>
    </lineage>
</organism>
<gene>
    <name evidence="2" type="ORF">J7I43_10615</name>
</gene>
<accession>A0ABS3YDX2</accession>
<dbReference type="RefSeq" id="WP_209145650.1">
    <property type="nucleotide sequence ID" value="NZ_JAGHKP010000002.1"/>
</dbReference>
<evidence type="ECO:0000313" key="3">
    <source>
        <dbReference type="Proteomes" id="UP000679126"/>
    </source>
</evidence>
<name>A0ABS3YDX2_9BACT</name>